<evidence type="ECO:0000313" key="2">
    <source>
        <dbReference type="EMBL" id="EGG24131.1"/>
    </source>
</evidence>
<evidence type="ECO:0000256" key="1">
    <source>
        <dbReference type="SAM" id="MobiDB-lite"/>
    </source>
</evidence>
<protein>
    <submittedName>
        <fullName evidence="2">Uncharacterized protein</fullName>
    </submittedName>
</protein>
<dbReference type="KEGG" id="dfa:DFA_06273"/>
<keyword evidence="3" id="KW-1185">Reference proteome</keyword>
<dbReference type="EMBL" id="GL883007">
    <property type="protein sequence ID" value="EGG24131.1"/>
    <property type="molecule type" value="Genomic_DNA"/>
</dbReference>
<feature type="region of interest" description="Disordered" evidence="1">
    <location>
        <begin position="45"/>
        <end position="71"/>
    </location>
</feature>
<dbReference type="RefSeq" id="XP_004361982.1">
    <property type="nucleotide sequence ID" value="XM_004361925.1"/>
</dbReference>
<name>F4PKK7_CACFS</name>
<organism evidence="2 3">
    <name type="scientific">Cavenderia fasciculata</name>
    <name type="common">Slime mold</name>
    <name type="synonym">Dictyostelium fasciculatum</name>
    <dbReference type="NCBI Taxonomy" id="261658"/>
    <lineage>
        <taxon>Eukaryota</taxon>
        <taxon>Amoebozoa</taxon>
        <taxon>Evosea</taxon>
        <taxon>Eumycetozoa</taxon>
        <taxon>Dictyostelia</taxon>
        <taxon>Acytosteliales</taxon>
        <taxon>Cavenderiaceae</taxon>
        <taxon>Cavenderia</taxon>
    </lineage>
</organism>
<accession>F4PKK7</accession>
<evidence type="ECO:0000313" key="3">
    <source>
        <dbReference type="Proteomes" id="UP000007797"/>
    </source>
</evidence>
<proteinExistence type="predicted"/>
<dbReference type="Proteomes" id="UP000007797">
    <property type="component" value="Unassembled WGS sequence"/>
</dbReference>
<gene>
    <name evidence="2" type="ORF">DFA_06273</name>
</gene>
<reference evidence="3" key="1">
    <citation type="journal article" date="2011" name="Genome Res.">
        <title>Phylogeny-wide analysis of social amoeba genomes highlights ancient origins for complex intercellular communication.</title>
        <authorList>
            <person name="Heidel A.J."/>
            <person name="Lawal H.M."/>
            <person name="Felder M."/>
            <person name="Schilde C."/>
            <person name="Helps N.R."/>
            <person name="Tunggal B."/>
            <person name="Rivero F."/>
            <person name="John U."/>
            <person name="Schleicher M."/>
            <person name="Eichinger L."/>
            <person name="Platzer M."/>
            <person name="Noegel A.A."/>
            <person name="Schaap P."/>
            <person name="Gloeckner G."/>
        </authorList>
    </citation>
    <scope>NUCLEOTIDE SEQUENCE [LARGE SCALE GENOMIC DNA]</scope>
    <source>
        <strain evidence="3">SH3</strain>
    </source>
</reference>
<sequence>MMMTVIVFYQSKSINVMIRDFIPFVIIHSNRVHLNRKITPAAGTCVHQSLPRPPQHPLPATIDSPADDTLV</sequence>
<dbReference type="GeneID" id="14876564"/>
<dbReference type="AlphaFoldDB" id="F4PKK7"/>